<evidence type="ECO:0000313" key="4">
    <source>
        <dbReference type="Proteomes" id="UP000663203"/>
    </source>
</evidence>
<keyword evidence="2" id="KW-0472">Membrane</keyword>
<dbReference type="AlphaFoldDB" id="A0A8A2VFZ3"/>
<dbReference type="KEGG" id="hakz:J0X25_05600"/>
<name>A0A8A2VFZ3_9EURY</name>
<dbReference type="Proteomes" id="UP000663203">
    <property type="component" value="Chromosome"/>
</dbReference>
<dbReference type="GeneID" id="63186759"/>
<dbReference type="PANTHER" id="PTHR34351">
    <property type="entry name" value="SLR1927 PROTEIN-RELATED"/>
    <property type="match status" value="1"/>
</dbReference>
<dbReference type="EMBL" id="CP071462">
    <property type="protein sequence ID" value="QSX00442.1"/>
    <property type="molecule type" value="Genomic_DNA"/>
</dbReference>
<accession>A0A8A2VFZ3</accession>
<sequence>MRLTLRGWTAVAVVAAAMALAWQYGPRALNAIVAPLVVVLAAGLVTTVRIDRPTVRRTPVAAGFVGERRRVEVEIETGSAVAATVRDAVADGCTVLEPDTGGTSGAETGGRVATETAGTVEIDGDGRPVLITTLEGDDRFVYDVRLEGRGEHRLGPLTITVSDVLGLVERRFAYDETRTVIGYPIVRDLRAGPDDELEAFLEAIEGRDREAFDHLREYQRGDSLRDVHWKSAAKRPDADLVVTEYTADEETGSVTVAAESATARDDELATAAASVATYLLEAGVDVGVSLPEREFGAGAGREHHRDVLAALATYDGGDLDDRRRERADVLVRADSEGTRVIVDGRAVPFDRLAAGRNDGRQSGDAGSTDQRRPDGGKPGVMA</sequence>
<dbReference type="RefSeq" id="WP_207290161.1">
    <property type="nucleotide sequence ID" value="NZ_CP071462.1"/>
</dbReference>
<feature type="transmembrane region" description="Helical" evidence="2">
    <location>
        <begin position="31"/>
        <end position="50"/>
    </location>
</feature>
<organism evidence="3 4">
    <name type="scientific">Haloterrigena alkaliphila</name>
    <dbReference type="NCBI Taxonomy" id="2816475"/>
    <lineage>
        <taxon>Archaea</taxon>
        <taxon>Methanobacteriati</taxon>
        <taxon>Methanobacteriota</taxon>
        <taxon>Stenosarchaea group</taxon>
        <taxon>Halobacteria</taxon>
        <taxon>Halobacteriales</taxon>
        <taxon>Natrialbaceae</taxon>
        <taxon>Haloterrigena</taxon>
    </lineage>
</organism>
<keyword evidence="2" id="KW-0812">Transmembrane</keyword>
<gene>
    <name evidence="3" type="ORF">J0X25_05600</name>
</gene>
<keyword evidence="4" id="KW-1185">Reference proteome</keyword>
<proteinExistence type="predicted"/>
<protein>
    <submittedName>
        <fullName evidence="3">DUF58 domain-containing protein</fullName>
    </submittedName>
</protein>
<dbReference type="PANTHER" id="PTHR34351:SF1">
    <property type="entry name" value="SLR1927 PROTEIN"/>
    <property type="match status" value="1"/>
</dbReference>
<evidence type="ECO:0000256" key="1">
    <source>
        <dbReference type="SAM" id="MobiDB-lite"/>
    </source>
</evidence>
<keyword evidence="2" id="KW-1133">Transmembrane helix</keyword>
<evidence type="ECO:0000256" key="2">
    <source>
        <dbReference type="SAM" id="Phobius"/>
    </source>
</evidence>
<feature type="region of interest" description="Disordered" evidence="1">
    <location>
        <begin position="351"/>
        <end position="382"/>
    </location>
</feature>
<evidence type="ECO:0000313" key="3">
    <source>
        <dbReference type="EMBL" id="QSX00442.1"/>
    </source>
</evidence>
<reference evidence="3 4" key="1">
    <citation type="submission" date="2021-03" db="EMBL/GenBank/DDBJ databases">
        <title>Haloterrigena longa sp. nov. and Haloterrigena limicola sp. nov., extremely halophilic archaea isolated from a salt lake.</title>
        <authorList>
            <person name="Henglin C."/>
        </authorList>
    </citation>
    <scope>NUCLEOTIDE SEQUENCE [LARGE SCALE GENOMIC DNA]</scope>
    <source>
        <strain evidence="3 4">KZCA68</strain>
    </source>
</reference>